<feature type="transmembrane region" description="Helical" evidence="1">
    <location>
        <begin position="102"/>
        <end position="128"/>
    </location>
</feature>
<keyword evidence="1" id="KW-0472">Membrane</keyword>
<dbReference type="AlphaFoldDB" id="A0A7Y8ECN9"/>
<gene>
    <name evidence="2" type="ORF">HX822_04185</name>
</gene>
<organism evidence="2 3">
    <name type="scientific">Pseudomonas yamanorum</name>
    <dbReference type="NCBI Taxonomy" id="515393"/>
    <lineage>
        <taxon>Bacteria</taxon>
        <taxon>Pseudomonadati</taxon>
        <taxon>Pseudomonadota</taxon>
        <taxon>Gammaproteobacteria</taxon>
        <taxon>Pseudomonadales</taxon>
        <taxon>Pseudomonadaceae</taxon>
        <taxon>Pseudomonas</taxon>
    </lineage>
</organism>
<comment type="caution">
    <text evidence="2">The sequence shown here is derived from an EMBL/GenBank/DDBJ whole genome shotgun (WGS) entry which is preliminary data.</text>
</comment>
<feature type="transmembrane region" description="Helical" evidence="1">
    <location>
        <begin position="14"/>
        <end position="35"/>
    </location>
</feature>
<keyword evidence="1" id="KW-0812">Transmembrane</keyword>
<dbReference type="RefSeq" id="WP_177076085.1">
    <property type="nucleotide sequence ID" value="NZ_JACARG010000009.1"/>
</dbReference>
<accession>A0A7Y8ECN9</accession>
<proteinExistence type="predicted"/>
<reference evidence="2 3" key="1">
    <citation type="submission" date="2020-04" db="EMBL/GenBank/DDBJ databases">
        <title>Molecular characterization of pseudomonads from Agaricus bisporus reveal novel blotch 2 pathogens in Western Europe.</title>
        <authorList>
            <person name="Taparia T."/>
            <person name="Krijger M."/>
            <person name="Haynes E."/>
            <person name="Elpinstone J.G."/>
            <person name="Noble R."/>
            <person name="Van Der Wolf J."/>
        </authorList>
    </citation>
    <scope>NUCLEOTIDE SEQUENCE [LARGE SCALE GENOMIC DNA]</scope>
    <source>
        <strain evidence="2 3">IPO3782</strain>
    </source>
</reference>
<evidence type="ECO:0000256" key="1">
    <source>
        <dbReference type="SAM" id="Phobius"/>
    </source>
</evidence>
<protein>
    <submittedName>
        <fullName evidence="2">Uncharacterized protein</fullName>
    </submittedName>
</protein>
<dbReference type="EMBL" id="JACARG010000009">
    <property type="protein sequence ID" value="NWE12127.1"/>
    <property type="molecule type" value="Genomic_DNA"/>
</dbReference>
<dbReference type="Proteomes" id="UP000531950">
    <property type="component" value="Unassembled WGS sequence"/>
</dbReference>
<evidence type="ECO:0000313" key="2">
    <source>
        <dbReference type="EMBL" id="NWE12127.1"/>
    </source>
</evidence>
<evidence type="ECO:0000313" key="3">
    <source>
        <dbReference type="Proteomes" id="UP000531950"/>
    </source>
</evidence>
<keyword evidence="1" id="KW-1133">Transmembrane helix</keyword>
<sequence length="164" mass="18734">MNIDHALQYPLKDLVLIGSSFLMIAYGMFGMYLAYRKLEVMESHLNKCRLVEFHSGFWGSSPRGRMLRLGAVYAALVFTKRNARRGIIDLQQVQDFPKGLKYLLHCTAIFGLMWITAAAIFYFCYYLTLQKTAAFKPFKKNGPSSKRCGPFSVQRAFKPPPITC</sequence>
<name>A0A7Y8ECN9_9PSED</name>